<protein>
    <recommendedName>
        <fullName evidence="3">Minor capsid protein</fullName>
    </recommendedName>
</protein>
<keyword evidence="2" id="KW-1185">Reference proteome</keyword>
<reference evidence="1" key="1">
    <citation type="journal article" date="2014" name="Int. J. Syst. Evol. Microbiol.">
        <title>Complete genome sequence of Corynebacterium casei LMG S-19264T (=DSM 44701T), isolated from a smear-ripened cheese.</title>
        <authorList>
            <consortium name="US DOE Joint Genome Institute (JGI-PGF)"/>
            <person name="Walter F."/>
            <person name="Albersmeier A."/>
            <person name="Kalinowski J."/>
            <person name="Ruckert C."/>
        </authorList>
    </citation>
    <scope>NUCLEOTIDE SEQUENCE</scope>
    <source>
        <strain evidence="1">CGMCC 1.15371</strain>
    </source>
</reference>
<evidence type="ECO:0000313" key="1">
    <source>
        <dbReference type="EMBL" id="GGE47641.1"/>
    </source>
</evidence>
<dbReference type="EMBL" id="BMIR01000014">
    <property type="protein sequence ID" value="GGE47641.1"/>
    <property type="molecule type" value="Genomic_DNA"/>
</dbReference>
<comment type="caution">
    <text evidence="1">The sequence shown here is derived from an EMBL/GenBank/DDBJ whole genome shotgun (WGS) entry which is preliminary data.</text>
</comment>
<organism evidence="1 2">
    <name type="scientific">Pullulanibacillus camelliae</name>
    <dbReference type="NCBI Taxonomy" id="1707096"/>
    <lineage>
        <taxon>Bacteria</taxon>
        <taxon>Bacillati</taxon>
        <taxon>Bacillota</taxon>
        <taxon>Bacilli</taxon>
        <taxon>Bacillales</taxon>
        <taxon>Sporolactobacillaceae</taxon>
        <taxon>Pullulanibacillus</taxon>
    </lineage>
</organism>
<name>A0A8J3DX05_9BACL</name>
<proteinExistence type="predicted"/>
<accession>A0A8J3DX05</accession>
<evidence type="ECO:0008006" key="3">
    <source>
        <dbReference type="Google" id="ProtNLM"/>
    </source>
</evidence>
<dbReference type="AlphaFoldDB" id="A0A8J3DX05"/>
<dbReference type="Proteomes" id="UP000628775">
    <property type="component" value="Unassembled WGS sequence"/>
</dbReference>
<dbReference type="RefSeq" id="WP_188695358.1">
    <property type="nucleotide sequence ID" value="NZ_BMIR01000014.1"/>
</dbReference>
<sequence>MSNLNDEIDFLERLVIDVLDKQGYYATVVSPTLVDGNSIAVMPMPANDYEHYYDGSYRQSYAFQVLAKHEQQLTAYHTLLDVARLLKDIDDIPSVNESYTLEGDGITITTDPNLVSKDEQYYIFAAQFSAALFINAKE</sequence>
<reference evidence="1" key="2">
    <citation type="submission" date="2020-09" db="EMBL/GenBank/DDBJ databases">
        <authorList>
            <person name="Sun Q."/>
            <person name="Zhou Y."/>
        </authorList>
    </citation>
    <scope>NUCLEOTIDE SEQUENCE</scope>
    <source>
        <strain evidence="1">CGMCC 1.15371</strain>
    </source>
</reference>
<evidence type="ECO:0000313" key="2">
    <source>
        <dbReference type="Proteomes" id="UP000628775"/>
    </source>
</evidence>
<gene>
    <name evidence="1" type="ORF">GCM10011391_28030</name>
</gene>